<gene>
    <name evidence="5" type="ORF">GKD88_01840</name>
    <name evidence="4" type="ORF">GKE08_02040</name>
</gene>
<dbReference type="PROSITE" id="PS51186">
    <property type="entry name" value="GNAT"/>
    <property type="match status" value="2"/>
</dbReference>
<evidence type="ECO:0000256" key="1">
    <source>
        <dbReference type="ARBA" id="ARBA00022679"/>
    </source>
</evidence>
<accession>A0A6N7S351</accession>
<dbReference type="PANTHER" id="PTHR43800">
    <property type="entry name" value="PEPTIDYL-LYSINE N-ACETYLTRANSFERASE YJAB"/>
    <property type="match status" value="1"/>
</dbReference>
<dbReference type="Pfam" id="PF13673">
    <property type="entry name" value="Acetyltransf_10"/>
    <property type="match status" value="2"/>
</dbReference>
<keyword evidence="7" id="KW-1185">Reference proteome</keyword>
<evidence type="ECO:0000256" key="2">
    <source>
        <dbReference type="ARBA" id="ARBA00023315"/>
    </source>
</evidence>
<proteinExistence type="predicted"/>
<evidence type="ECO:0000259" key="3">
    <source>
        <dbReference type="PROSITE" id="PS51186"/>
    </source>
</evidence>
<evidence type="ECO:0000313" key="7">
    <source>
        <dbReference type="Proteomes" id="UP000480929"/>
    </source>
</evidence>
<dbReference type="InterPro" id="IPR016181">
    <property type="entry name" value="Acyl_CoA_acyltransferase"/>
</dbReference>
<name>A0A6N7S351_9FIRM</name>
<dbReference type="OrthoDB" id="424368at2"/>
<dbReference type="CDD" id="cd04301">
    <property type="entry name" value="NAT_SF"/>
    <property type="match status" value="2"/>
</dbReference>
<dbReference type="Proteomes" id="UP000433575">
    <property type="component" value="Unassembled WGS sequence"/>
</dbReference>
<feature type="domain" description="N-acetyltransferase" evidence="3">
    <location>
        <begin position="2"/>
        <end position="154"/>
    </location>
</feature>
<dbReference type="AlphaFoldDB" id="A0A6N7S351"/>
<dbReference type="GO" id="GO:0016747">
    <property type="term" value="F:acyltransferase activity, transferring groups other than amino-acyl groups"/>
    <property type="evidence" value="ECO:0007669"/>
    <property type="project" value="InterPro"/>
</dbReference>
<dbReference type="SUPFAM" id="SSF55729">
    <property type="entry name" value="Acyl-CoA N-acyltransferases (Nat)"/>
    <property type="match status" value="2"/>
</dbReference>
<protein>
    <submittedName>
        <fullName evidence="4">GNAT family N-acetyltransferase</fullName>
    </submittedName>
</protein>
<dbReference type="RefSeq" id="WP_154237748.1">
    <property type="nucleotide sequence ID" value="NZ_CALJPI010000143.1"/>
</dbReference>
<dbReference type="EMBL" id="WKPJ01000002">
    <property type="protein sequence ID" value="MSA88112.1"/>
    <property type="molecule type" value="Genomic_DNA"/>
</dbReference>
<feature type="domain" description="N-acetyltransferase" evidence="3">
    <location>
        <begin position="170"/>
        <end position="314"/>
    </location>
</feature>
<reference evidence="6 7" key="1">
    <citation type="journal article" date="2019" name="Nat. Med.">
        <title>A library of human gut bacterial isolates paired with longitudinal multiomics data enables mechanistic microbiome research.</title>
        <authorList>
            <person name="Poyet M."/>
            <person name="Groussin M."/>
            <person name="Gibbons S.M."/>
            <person name="Avila-Pacheco J."/>
            <person name="Jiang X."/>
            <person name="Kearney S.M."/>
            <person name="Perrotta A.R."/>
            <person name="Berdy B."/>
            <person name="Zhao S."/>
            <person name="Lieberman T.D."/>
            <person name="Swanson P.K."/>
            <person name="Smith M."/>
            <person name="Roesemann S."/>
            <person name="Alexander J.E."/>
            <person name="Rich S.A."/>
            <person name="Livny J."/>
            <person name="Vlamakis H."/>
            <person name="Clish C."/>
            <person name="Bullock K."/>
            <person name="Deik A."/>
            <person name="Scott J."/>
            <person name="Pierce K.A."/>
            <person name="Xavier R.J."/>
            <person name="Alm E.J."/>
        </authorList>
    </citation>
    <scope>NUCLEOTIDE SEQUENCE [LARGE SCALE GENOMIC DNA]</scope>
    <source>
        <strain evidence="4 6">BIOML-A4</strain>
        <strain evidence="5 7">BIOML-A5</strain>
    </source>
</reference>
<comment type="caution">
    <text evidence="4">The sequence shown here is derived from an EMBL/GenBank/DDBJ whole genome shotgun (WGS) entry which is preliminary data.</text>
</comment>
<evidence type="ECO:0000313" key="4">
    <source>
        <dbReference type="EMBL" id="MSA88112.1"/>
    </source>
</evidence>
<keyword evidence="1 4" id="KW-0808">Transferase</keyword>
<dbReference type="Pfam" id="PF11416">
    <property type="entry name" value="Syntaxin-5_N"/>
    <property type="match status" value="1"/>
</dbReference>
<dbReference type="Gene3D" id="3.40.630.30">
    <property type="match status" value="2"/>
</dbReference>
<organism evidence="4 6">
    <name type="scientific">Holdemania massiliensis</name>
    <dbReference type="NCBI Taxonomy" id="1468449"/>
    <lineage>
        <taxon>Bacteria</taxon>
        <taxon>Bacillati</taxon>
        <taxon>Bacillota</taxon>
        <taxon>Erysipelotrichia</taxon>
        <taxon>Erysipelotrichales</taxon>
        <taxon>Erysipelotrichaceae</taxon>
        <taxon>Holdemania</taxon>
    </lineage>
</organism>
<keyword evidence="2" id="KW-0012">Acyltransferase</keyword>
<dbReference type="PANTHER" id="PTHR43800:SF1">
    <property type="entry name" value="PEPTIDYL-LYSINE N-ACETYLTRANSFERASE YJAB"/>
    <property type="match status" value="1"/>
</dbReference>
<dbReference type="Proteomes" id="UP000480929">
    <property type="component" value="Unassembled WGS sequence"/>
</dbReference>
<dbReference type="EMBL" id="WKPI01000002">
    <property type="protein sequence ID" value="MSC31867.1"/>
    <property type="molecule type" value="Genomic_DNA"/>
</dbReference>
<dbReference type="InterPro" id="IPR000182">
    <property type="entry name" value="GNAT_dom"/>
</dbReference>
<evidence type="ECO:0000313" key="5">
    <source>
        <dbReference type="EMBL" id="MSC31867.1"/>
    </source>
</evidence>
<sequence length="316" mass="36037">MMEIRRIRRQDLPALTELFKRSVFEIAGHDYTPAQCAAWTQNAENPQWAELFLSTWTIGAFIADQLAGFANLKSPTQLDCFYVHPDFQRQGVGSALFKAVSEQAQKAGAAFFESDISLTAEPFFRAQGWMALHRNKIQREDQILINTTMRFTFPNTENAVNPKWQQLTEIPIQDRTPEFISQLTRLWRASVKETHLFLSAEEIDKIQAYVPQALAAVPHLILAEKDKALIGFMGISGQKLEMLFLDPAYRKQGWGTALLTYAISEYAVNELDVNEQNPPAARFYEHLGFRVTCRRDTDDQGMPYPILTMRLNLGKS</sequence>
<evidence type="ECO:0000313" key="6">
    <source>
        <dbReference type="Proteomes" id="UP000433575"/>
    </source>
</evidence>
<dbReference type="InterPro" id="IPR021538">
    <property type="entry name" value="Syntaxin-5_N"/>
</dbReference>